<sequence length="173" mass="19487">MKKLINHLSNEKGIILPYLFFMILFLFLILTMVISLGMQSLESVATEKETKQIYYGAEAGLETVYALVRQYAEQDESEKLQGQALLAFLRPKLVPFQLYKESSKPITVTVKLAVVNRVSGNTIVSYLVITSLARSSDGRGEHELEAKLSLTKPPAGWSSLSYMELRSKYDIVF</sequence>
<comment type="caution">
    <text evidence="2">The sequence shown here is derived from an EMBL/GenBank/DDBJ whole genome shotgun (WGS) entry which is preliminary data.</text>
</comment>
<organism evidence="2 3">
    <name type="scientific">Heliorestis acidaminivorans</name>
    <dbReference type="NCBI Taxonomy" id="553427"/>
    <lineage>
        <taxon>Bacteria</taxon>
        <taxon>Bacillati</taxon>
        <taxon>Bacillota</taxon>
        <taxon>Clostridia</taxon>
        <taxon>Eubacteriales</taxon>
        <taxon>Heliobacteriaceae</taxon>
        <taxon>Heliorestis</taxon>
    </lineage>
</organism>
<dbReference type="AlphaFoldDB" id="A0A6I0F015"/>
<accession>A0A6I0F015</accession>
<evidence type="ECO:0000256" key="1">
    <source>
        <dbReference type="SAM" id="Phobius"/>
    </source>
</evidence>
<proteinExistence type="predicted"/>
<gene>
    <name evidence="2" type="ORF">F9B85_08255</name>
</gene>
<keyword evidence="1" id="KW-1133">Transmembrane helix</keyword>
<evidence type="ECO:0000313" key="2">
    <source>
        <dbReference type="EMBL" id="KAB2952641.1"/>
    </source>
</evidence>
<protein>
    <recommendedName>
        <fullName evidence="4">Type 4 fimbrial biogenesis protein PilX N-terminal domain-containing protein</fullName>
    </recommendedName>
</protein>
<dbReference type="RefSeq" id="WP_151619918.1">
    <property type="nucleotide sequence ID" value="NZ_WBXO01000005.1"/>
</dbReference>
<dbReference type="Proteomes" id="UP000468766">
    <property type="component" value="Unassembled WGS sequence"/>
</dbReference>
<keyword evidence="3" id="KW-1185">Reference proteome</keyword>
<keyword evidence="1" id="KW-0812">Transmembrane</keyword>
<reference evidence="2 3" key="1">
    <citation type="submission" date="2019-10" db="EMBL/GenBank/DDBJ databases">
        <title>Whole-genome sequence of the extremophile Heliorestis acidaminivorans DSM 24790.</title>
        <authorList>
            <person name="Kyndt J.A."/>
            <person name="Meyer T.E."/>
        </authorList>
    </citation>
    <scope>NUCLEOTIDE SEQUENCE [LARGE SCALE GENOMIC DNA]</scope>
    <source>
        <strain evidence="2 3">DSM 24790</strain>
    </source>
</reference>
<evidence type="ECO:0008006" key="4">
    <source>
        <dbReference type="Google" id="ProtNLM"/>
    </source>
</evidence>
<dbReference type="EMBL" id="WBXO01000005">
    <property type="protein sequence ID" value="KAB2952641.1"/>
    <property type="molecule type" value="Genomic_DNA"/>
</dbReference>
<keyword evidence="1" id="KW-0472">Membrane</keyword>
<name>A0A6I0F015_9FIRM</name>
<dbReference type="OrthoDB" id="9861985at2"/>
<feature type="transmembrane region" description="Helical" evidence="1">
    <location>
        <begin position="15"/>
        <end position="38"/>
    </location>
</feature>
<evidence type="ECO:0000313" key="3">
    <source>
        <dbReference type="Proteomes" id="UP000468766"/>
    </source>
</evidence>